<dbReference type="Proteomes" id="UP001217754">
    <property type="component" value="Chromosome 3"/>
</dbReference>
<feature type="compositionally biased region" description="Polar residues" evidence="1">
    <location>
        <begin position="115"/>
        <end position="124"/>
    </location>
</feature>
<feature type="compositionally biased region" description="Basic and acidic residues" evidence="1">
    <location>
        <begin position="366"/>
        <end position="375"/>
    </location>
</feature>
<dbReference type="RefSeq" id="XP_060122215.1">
    <property type="nucleotide sequence ID" value="XM_060266232.1"/>
</dbReference>
<feature type="compositionally biased region" description="Low complexity" evidence="1">
    <location>
        <begin position="231"/>
        <end position="248"/>
    </location>
</feature>
<feature type="compositionally biased region" description="Acidic residues" evidence="1">
    <location>
        <begin position="531"/>
        <end position="566"/>
    </location>
</feature>
<dbReference type="GeneID" id="85225941"/>
<feature type="compositionally biased region" description="Basic and acidic residues" evidence="1">
    <location>
        <begin position="509"/>
        <end position="530"/>
    </location>
</feature>
<evidence type="ECO:0000313" key="3">
    <source>
        <dbReference type="Proteomes" id="UP001217754"/>
    </source>
</evidence>
<feature type="compositionally biased region" description="Low complexity" evidence="1">
    <location>
        <begin position="712"/>
        <end position="731"/>
    </location>
</feature>
<feature type="compositionally biased region" description="Low complexity" evidence="1">
    <location>
        <begin position="279"/>
        <end position="288"/>
    </location>
</feature>
<organism evidence="2 3">
    <name type="scientific">Malassezia japonica</name>
    <dbReference type="NCBI Taxonomy" id="223818"/>
    <lineage>
        <taxon>Eukaryota</taxon>
        <taxon>Fungi</taxon>
        <taxon>Dikarya</taxon>
        <taxon>Basidiomycota</taxon>
        <taxon>Ustilaginomycotina</taxon>
        <taxon>Malasseziomycetes</taxon>
        <taxon>Malasseziales</taxon>
        <taxon>Malasseziaceae</taxon>
        <taxon>Malassezia</taxon>
    </lineage>
</organism>
<proteinExistence type="predicted"/>
<evidence type="ECO:0000256" key="1">
    <source>
        <dbReference type="SAM" id="MobiDB-lite"/>
    </source>
</evidence>
<feature type="compositionally biased region" description="Basic and acidic residues" evidence="1">
    <location>
        <begin position="170"/>
        <end position="184"/>
    </location>
</feature>
<feature type="compositionally biased region" description="Polar residues" evidence="1">
    <location>
        <begin position="888"/>
        <end position="898"/>
    </location>
</feature>
<feature type="region of interest" description="Disordered" evidence="1">
    <location>
        <begin position="689"/>
        <end position="922"/>
    </location>
</feature>
<accession>A0AAF0EY48</accession>
<feature type="compositionally biased region" description="Polar residues" evidence="1">
    <location>
        <begin position="378"/>
        <end position="392"/>
    </location>
</feature>
<reference evidence="2" key="1">
    <citation type="submission" date="2023-03" db="EMBL/GenBank/DDBJ databases">
        <title>Mating type loci evolution in Malassezia.</title>
        <authorList>
            <person name="Coelho M.A."/>
        </authorList>
    </citation>
    <scope>NUCLEOTIDE SEQUENCE</scope>
    <source>
        <strain evidence="2">CBS 9431</strain>
    </source>
</reference>
<feature type="region of interest" description="Disordered" evidence="1">
    <location>
        <begin position="67"/>
        <end position="569"/>
    </location>
</feature>
<protein>
    <submittedName>
        <fullName evidence="2">Uncharacterized protein</fullName>
    </submittedName>
</protein>
<feature type="compositionally biased region" description="Acidic residues" evidence="1">
    <location>
        <begin position="411"/>
        <end position="424"/>
    </location>
</feature>
<feature type="compositionally biased region" description="Basic and acidic residues" evidence="1">
    <location>
        <begin position="425"/>
        <end position="436"/>
    </location>
</feature>
<feature type="compositionally biased region" description="Acidic residues" evidence="1">
    <location>
        <begin position="289"/>
        <end position="308"/>
    </location>
</feature>
<keyword evidence="3" id="KW-1185">Reference proteome</keyword>
<evidence type="ECO:0000313" key="2">
    <source>
        <dbReference type="EMBL" id="WFD39318.1"/>
    </source>
</evidence>
<name>A0AAF0EY48_9BASI</name>
<dbReference type="EMBL" id="CP119960">
    <property type="protein sequence ID" value="WFD39318.1"/>
    <property type="molecule type" value="Genomic_DNA"/>
</dbReference>
<sequence>MAASEQGTVALSNDVRLLLEDVSREHCRIEFDGEAKPNALENLVALAHGDKLQISKHTLSFSYTESEKVKHADEAPIKEAQAHEAPASEDQVHEAPASEAQVDKIQPSEAKDSEVQPSEVQASPVQADVPKKVPTPKSTPRRRRAAAQESPITPRRQSARLKAKYSSPCLRDHVPTPSKAEKNESPIAVAQEEVPAAPQAESQRETEALSQAKEAPTEMSTEATAEKPDKPAQATPAETPLPAETPTEPESKQLDVPSPLERSTQETNTVEQPAPQPQEPVQEATSAQEEADSEDADALEEAAIDDELFAPTTPQRASPMRAPMTLPRNMPRTPPLQWTPSKSRKISLRTATLLKRSAQYPLLPMSERRPTRDEVPSFNRSPSRAPRTSTGSRDMDLTSDYMRTVTSDPEFSSDEDEDEDDSDEIEKSLELSHSEENPSPAKTPERKERAPVLSQFLTPQQPKERALASRRLSNPVDANTPRLKNRSSWQWLRGLFSPKGQQDGASPNDQKEPSSDQKEEPLTPEARREVEEEEKEEDAVHDEFYDSEDPDQEPQAESYEPMDVEPVDFHQHVPDVSLTNTSWMYNVPNSPAPIQEPQQVASTPDMHVLKHMFAEQPCIASESAMSDFRHMVRASPAQEDMSLASAWNAMTAHEEESEREQPMHDAVEELPALVKSTAENAMQTQWKTKEMMPSTSHDVPTESHLEAAASHAVAPEESTPTAPAPASESVVQTSEVPAETAKPAVPLREISVPQTRPAPQPAMRASPKRASAREATSRLGSAPPRPMPGNTQDPRAARMTTRTVAQKKEPYVPVRRQLPARAAVPSLGSMATTATRAARVPGSTSTERTKGPATPETTGANAMGLPARNQSIIARGSSIPTAPAQRRPASNANAAQDTASERPASRISGPRTARPTRSARRL</sequence>
<feature type="compositionally biased region" description="Low complexity" evidence="1">
    <location>
        <begin position="188"/>
        <end position="201"/>
    </location>
</feature>
<dbReference type="AlphaFoldDB" id="A0AAF0EY48"/>
<feature type="compositionally biased region" description="Polar residues" evidence="1">
    <location>
        <begin position="499"/>
        <end position="508"/>
    </location>
</feature>
<gene>
    <name evidence="2" type="ORF">MJAP1_002290</name>
</gene>
<feature type="compositionally biased region" description="Basic and acidic residues" evidence="1">
    <location>
        <begin position="67"/>
        <end position="82"/>
    </location>
</feature>